<comment type="caution">
    <text evidence="1">The sequence shown here is derived from an EMBL/GenBank/DDBJ whole genome shotgun (WGS) entry which is preliminary data.</text>
</comment>
<evidence type="ECO:0008006" key="2">
    <source>
        <dbReference type="Google" id="ProtNLM"/>
    </source>
</evidence>
<organism evidence="1">
    <name type="scientific">marine sediment metagenome</name>
    <dbReference type="NCBI Taxonomy" id="412755"/>
    <lineage>
        <taxon>unclassified sequences</taxon>
        <taxon>metagenomes</taxon>
        <taxon>ecological metagenomes</taxon>
    </lineage>
</organism>
<proteinExistence type="predicted"/>
<protein>
    <recommendedName>
        <fullName evidence="2">PurM-like C-terminal domain-containing protein</fullName>
    </recommendedName>
</protein>
<reference evidence="1" key="1">
    <citation type="journal article" date="2014" name="Front. Microbiol.">
        <title>High frequency of phylogenetically diverse reductive dehalogenase-homologous genes in deep subseafloor sedimentary metagenomes.</title>
        <authorList>
            <person name="Kawai M."/>
            <person name="Futagami T."/>
            <person name="Toyoda A."/>
            <person name="Takaki Y."/>
            <person name="Nishi S."/>
            <person name="Hori S."/>
            <person name="Arai W."/>
            <person name="Tsubouchi T."/>
            <person name="Morono Y."/>
            <person name="Uchiyama I."/>
            <person name="Ito T."/>
            <person name="Fujiyama A."/>
            <person name="Inagaki F."/>
            <person name="Takami H."/>
        </authorList>
    </citation>
    <scope>NUCLEOTIDE SEQUENCE</scope>
    <source>
        <strain evidence="1">Expedition CK06-06</strain>
    </source>
</reference>
<name>X1TSW3_9ZZZZ</name>
<dbReference type="EMBL" id="BARW01006967">
    <property type="protein sequence ID" value="GAI83119.1"/>
    <property type="molecule type" value="Genomic_DNA"/>
</dbReference>
<dbReference type="AlphaFoldDB" id="X1TSW3"/>
<evidence type="ECO:0000313" key="1">
    <source>
        <dbReference type="EMBL" id="GAI83119.1"/>
    </source>
</evidence>
<feature type="non-terminal residue" evidence="1">
    <location>
        <position position="1"/>
    </location>
</feature>
<accession>X1TSW3</accession>
<sequence length="52" mass="5918">AEFRETMKGVSLAAIGQVTDSEVLEVYGLDGQRILIKSLDELKKAWQKPLRW</sequence>
<gene>
    <name evidence="1" type="ORF">S12H4_14603</name>
</gene>